<dbReference type="InterPro" id="IPR000836">
    <property type="entry name" value="PRTase_dom"/>
</dbReference>
<dbReference type="EMBL" id="LCIR01000007">
    <property type="protein sequence ID" value="KKT59808.1"/>
    <property type="molecule type" value="Genomic_DNA"/>
</dbReference>
<comment type="similarity">
    <text evidence="1">Belongs to the ComF/GntX family.</text>
</comment>
<organism evidence="2 3">
    <name type="scientific">Candidatus Giovannonibacteria bacterium GW2011_GWA1_44_25</name>
    <dbReference type="NCBI Taxonomy" id="1618645"/>
    <lineage>
        <taxon>Bacteria</taxon>
        <taxon>Candidatus Giovannoniibacteriota</taxon>
    </lineage>
</organism>
<dbReference type="SUPFAM" id="SSF53271">
    <property type="entry name" value="PRTase-like"/>
    <property type="match status" value="1"/>
</dbReference>
<dbReference type="GO" id="GO:0016757">
    <property type="term" value="F:glycosyltransferase activity"/>
    <property type="evidence" value="ECO:0007669"/>
    <property type="project" value="UniProtKB-KW"/>
</dbReference>
<gene>
    <name evidence="2" type="ORF">UW53_C0007G0026</name>
</gene>
<keyword evidence="2" id="KW-0808">Transferase</keyword>
<name>A0A0G1ILM3_9BACT</name>
<dbReference type="Proteomes" id="UP000034087">
    <property type="component" value="Unassembled WGS sequence"/>
</dbReference>
<dbReference type="CDD" id="cd06223">
    <property type="entry name" value="PRTases_typeI"/>
    <property type="match status" value="1"/>
</dbReference>
<dbReference type="InterPro" id="IPR029057">
    <property type="entry name" value="PRTase-like"/>
</dbReference>
<reference evidence="2 3" key="1">
    <citation type="journal article" date="2015" name="Nature">
        <title>rRNA introns, odd ribosomes, and small enigmatic genomes across a large radiation of phyla.</title>
        <authorList>
            <person name="Brown C.T."/>
            <person name="Hug L.A."/>
            <person name="Thomas B.C."/>
            <person name="Sharon I."/>
            <person name="Castelle C.J."/>
            <person name="Singh A."/>
            <person name="Wilkins M.J."/>
            <person name="Williams K.H."/>
            <person name="Banfield J.F."/>
        </authorList>
    </citation>
    <scope>NUCLEOTIDE SEQUENCE [LARGE SCALE GENOMIC DNA]</scope>
</reference>
<dbReference type="PANTHER" id="PTHR47505">
    <property type="entry name" value="DNA UTILIZATION PROTEIN YHGH"/>
    <property type="match status" value="1"/>
</dbReference>
<dbReference type="InterPro" id="IPR051910">
    <property type="entry name" value="ComF/GntX_DNA_util-trans"/>
</dbReference>
<dbReference type="AlphaFoldDB" id="A0A0G1ILM3"/>
<sequence length="265" mass="29480">MKPILRNIIHTAQDIFLNVLLPKTCAGCGKANESFCEPCRFASYKNGAQCLICGFRDNTGKICRSHLGVKSDFNQQSIEIGLRRVIWVGNYNGQLKEAIWQLKYKKRKELAKPLGELLYKKFHEIFGSPTYLGSRTSEAKNFVVIPIPLHFKKEYERGFNQAGLLAQEFGKLSNIRCLTNALVKTRETKAQVAVENKEARIKNLDGAFEINQKQFNHLTTQQFNNLTIVLIDDVSTTGATLIHASEALAKAGAGDIIGLVVAHGG</sequence>
<evidence type="ECO:0000256" key="1">
    <source>
        <dbReference type="ARBA" id="ARBA00008007"/>
    </source>
</evidence>
<evidence type="ECO:0000313" key="3">
    <source>
        <dbReference type="Proteomes" id="UP000034087"/>
    </source>
</evidence>
<dbReference type="Gene3D" id="3.40.50.2020">
    <property type="match status" value="1"/>
</dbReference>
<accession>A0A0G1ILM3</accession>
<proteinExistence type="inferred from homology"/>
<evidence type="ECO:0000313" key="2">
    <source>
        <dbReference type="EMBL" id="KKT59808.1"/>
    </source>
</evidence>
<keyword evidence="2" id="KW-0328">Glycosyltransferase</keyword>
<dbReference type="PANTHER" id="PTHR47505:SF1">
    <property type="entry name" value="DNA UTILIZATION PROTEIN YHGH"/>
    <property type="match status" value="1"/>
</dbReference>
<protein>
    <submittedName>
        <fullName evidence="2">Phosphoribosyltransferase</fullName>
    </submittedName>
</protein>
<comment type="caution">
    <text evidence="2">The sequence shown here is derived from an EMBL/GenBank/DDBJ whole genome shotgun (WGS) entry which is preliminary data.</text>
</comment>